<protein>
    <submittedName>
        <fullName evidence="4">Werner Syndrome-like exonuclease</fullName>
    </submittedName>
</protein>
<keyword evidence="5" id="KW-1185">Reference proteome</keyword>
<evidence type="ECO:0000259" key="3">
    <source>
        <dbReference type="SMART" id="SM00474"/>
    </source>
</evidence>
<dbReference type="Proteomes" id="UP000239649">
    <property type="component" value="Unassembled WGS sequence"/>
</dbReference>
<keyword evidence="2" id="KW-0378">Hydrolase</keyword>
<dbReference type="InterPro" id="IPR012337">
    <property type="entry name" value="RNaseH-like_sf"/>
</dbReference>
<sequence length="226" mass="24363">MFMTLLLRVDADLAAATRALPTGAGAGGAGSAARWSLNGGFDVIIVRRPNELDGALKELRTAAVHAGHTMGIDLEWRPDFQPGSNNPAALIQLAAGKVCLLLQTTFLGFPDVLRRFLRDPNYTFVGCNWLSADEAKFQRSFGFGRYDFGHFDDLKDLVARSRFSVPSTGVGALAQSLLGVMLPKDKQVTLSDWSAPDLTPTQIQYAALDALAVHRIHRALANAGLV</sequence>
<dbReference type="EMBL" id="LHPF02000001">
    <property type="protein sequence ID" value="PSC76089.1"/>
    <property type="molecule type" value="Genomic_DNA"/>
</dbReference>
<evidence type="ECO:0000256" key="2">
    <source>
        <dbReference type="ARBA" id="ARBA00022801"/>
    </source>
</evidence>
<gene>
    <name evidence="4" type="primary">g305</name>
    <name evidence="4" type="ORF">C2E20_0305</name>
</gene>
<dbReference type="Gene3D" id="3.30.420.10">
    <property type="entry name" value="Ribonuclease H-like superfamily/Ribonuclease H"/>
    <property type="match status" value="1"/>
</dbReference>
<name>A0A2P6VPT6_9CHLO</name>
<dbReference type="GO" id="GO:0003676">
    <property type="term" value="F:nucleic acid binding"/>
    <property type="evidence" value="ECO:0007669"/>
    <property type="project" value="InterPro"/>
</dbReference>
<organism evidence="4 5">
    <name type="scientific">Micractinium conductrix</name>
    <dbReference type="NCBI Taxonomy" id="554055"/>
    <lineage>
        <taxon>Eukaryota</taxon>
        <taxon>Viridiplantae</taxon>
        <taxon>Chlorophyta</taxon>
        <taxon>core chlorophytes</taxon>
        <taxon>Trebouxiophyceae</taxon>
        <taxon>Chlorellales</taxon>
        <taxon>Chlorellaceae</taxon>
        <taxon>Chlorella clade</taxon>
        <taxon>Micractinium</taxon>
    </lineage>
</organism>
<accession>A0A2P6VPT6</accession>
<evidence type="ECO:0000313" key="5">
    <source>
        <dbReference type="Proteomes" id="UP000239649"/>
    </source>
</evidence>
<dbReference type="PANTHER" id="PTHR13620">
    <property type="entry name" value="3-5 EXONUCLEASE"/>
    <property type="match status" value="1"/>
</dbReference>
<dbReference type="InterPro" id="IPR002562">
    <property type="entry name" value="3'-5'_exonuclease_dom"/>
</dbReference>
<dbReference type="Pfam" id="PF01612">
    <property type="entry name" value="DNA_pol_A_exo1"/>
    <property type="match status" value="1"/>
</dbReference>
<dbReference type="AlphaFoldDB" id="A0A2P6VPT6"/>
<dbReference type="InterPro" id="IPR051132">
    <property type="entry name" value="3-5_Exonuclease_domain"/>
</dbReference>
<dbReference type="PANTHER" id="PTHR13620:SF104">
    <property type="entry name" value="EXONUCLEASE 3'-5' DOMAIN-CONTAINING PROTEIN 2"/>
    <property type="match status" value="1"/>
</dbReference>
<proteinExistence type="predicted"/>
<keyword evidence="1" id="KW-0540">Nuclease</keyword>
<dbReference type="OrthoDB" id="446462at2759"/>
<dbReference type="GO" id="GO:0005634">
    <property type="term" value="C:nucleus"/>
    <property type="evidence" value="ECO:0007669"/>
    <property type="project" value="TreeGrafter"/>
</dbReference>
<dbReference type="GO" id="GO:0006139">
    <property type="term" value="P:nucleobase-containing compound metabolic process"/>
    <property type="evidence" value="ECO:0007669"/>
    <property type="project" value="InterPro"/>
</dbReference>
<comment type="caution">
    <text evidence="4">The sequence shown here is derived from an EMBL/GenBank/DDBJ whole genome shotgun (WGS) entry which is preliminary data.</text>
</comment>
<dbReference type="STRING" id="554055.A0A2P6VPT6"/>
<dbReference type="SMART" id="SM00474">
    <property type="entry name" value="35EXOc"/>
    <property type="match status" value="1"/>
</dbReference>
<dbReference type="InterPro" id="IPR036397">
    <property type="entry name" value="RNaseH_sf"/>
</dbReference>
<dbReference type="SUPFAM" id="SSF53098">
    <property type="entry name" value="Ribonuclease H-like"/>
    <property type="match status" value="1"/>
</dbReference>
<reference evidence="4 5" key="1">
    <citation type="journal article" date="2018" name="Plant J.">
        <title>Genome sequences of Chlorella sorokiniana UTEX 1602 and Micractinium conductrix SAG 241.80: implications to maltose excretion by a green alga.</title>
        <authorList>
            <person name="Arriola M.B."/>
            <person name="Velmurugan N."/>
            <person name="Zhang Y."/>
            <person name="Plunkett M.H."/>
            <person name="Hondzo H."/>
            <person name="Barney B.M."/>
        </authorList>
    </citation>
    <scope>NUCLEOTIDE SEQUENCE [LARGE SCALE GENOMIC DNA]</scope>
    <source>
        <strain evidence="4 5">SAG 241.80</strain>
    </source>
</reference>
<dbReference type="CDD" id="cd06141">
    <property type="entry name" value="WRN_exo"/>
    <property type="match status" value="1"/>
</dbReference>
<evidence type="ECO:0000313" key="4">
    <source>
        <dbReference type="EMBL" id="PSC76089.1"/>
    </source>
</evidence>
<evidence type="ECO:0000256" key="1">
    <source>
        <dbReference type="ARBA" id="ARBA00022722"/>
    </source>
</evidence>
<dbReference type="GO" id="GO:0005737">
    <property type="term" value="C:cytoplasm"/>
    <property type="evidence" value="ECO:0007669"/>
    <property type="project" value="TreeGrafter"/>
</dbReference>
<feature type="domain" description="3'-5' exonuclease" evidence="3">
    <location>
        <begin position="43"/>
        <end position="225"/>
    </location>
</feature>
<dbReference type="GO" id="GO:0008408">
    <property type="term" value="F:3'-5' exonuclease activity"/>
    <property type="evidence" value="ECO:0007669"/>
    <property type="project" value="InterPro"/>
</dbReference>